<accession>A0A1E4QYH5</accession>
<name>A0A1E4QYH5_9BACI</name>
<dbReference type="EMBL" id="MECQ01000008">
    <property type="protein sequence ID" value="ODV53245.1"/>
    <property type="molecule type" value="Genomic_DNA"/>
</dbReference>
<protein>
    <submittedName>
        <fullName evidence="1">Uncharacterized protein</fullName>
    </submittedName>
</protein>
<proteinExistence type="predicted"/>
<gene>
    <name evidence="1" type="ORF">BG258_23365</name>
</gene>
<comment type="caution">
    <text evidence="1">The sequence shown here is derived from an EMBL/GenBank/DDBJ whole genome shotgun (WGS) entry which is preliminary data.</text>
</comment>
<dbReference type="Proteomes" id="UP000094784">
    <property type="component" value="Unassembled WGS sequence"/>
</dbReference>
<dbReference type="RefSeq" id="WP_069483488.1">
    <property type="nucleotide sequence ID" value="NZ_KV766183.1"/>
</dbReference>
<sequence length="567" mass="63794">MPDELKDMANKSLLDNKLSTAQSALAVGAGAVFLYQDGGRKLLSKASGISSRVLGEVSLDFTEIEEPKLHLADTPFSTEHTNGNTFKIVEGAIKFAIWYLNKARKVKQGNGEETIHLLNDLNISIPIRVDKNKMISPMNIVSELNNKEKWKTAIKKESVRWSNMEGAPLTTFITPFSTTKWGLTQITTDEESIIPLEHNRINHLDDRDSKVLIEVENNAIIEKARNEGNMQQVLLKDRLIEYSRFINDELTISKRLLSLEEYNIYSDVTNSGDISSTHLGKLGTLALEEIVEANTDVYRRAMFNSQMASLGVIKEDEVRSGLSIIADVKASERNSELRLKTEDTKGTQTAITDEYEARSYQKIEEKLKGPHTSEIKEPLDYITNVATIYRTSRSTSWAKLISAAPQNNFFEEGLEKQEKTLKNYSSYTKKKLMNTWRQEPMDQEVSRISVGEKHLPSPIWRQENELENVNVKTIQNEGMLLGDYGYHESQSLNAGINHIPNIKSQRSTNSLNLVASINTILKGMGLVGVDVNVSPSSKMGVEVKANIMNTSSNTQYIEKKIQDLLNF</sequence>
<reference evidence="1 2" key="1">
    <citation type="submission" date="2016-09" db="EMBL/GenBank/DDBJ databases">
        <title>Draft genome sequence of the soil isolate, Lysinibacillus fusiformis M5, a potential hypoxanthine producer.</title>
        <authorList>
            <person name="Gallegos-Monterrosa R."/>
            <person name="Maroti G."/>
            <person name="Balint B."/>
            <person name="Kovacs A.T."/>
        </authorList>
    </citation>
    <scope>NUCLEOTIDE SEQUENCE [LARGE SCALE GENOMIC DNA]</scope>
    <source>
        <strain evidence="1 2">M5</strain>
    </source>
</reference>
<organism evidence="1 2">
    <name type="scientific">Lysinibacillus fusiformis</name>
    <dbReference type="NCBI Taxonomy" id="28031"/>
    <lineage>
        <taxon>Bacteria</taxon>
        <taxon>Bacillati</taxon>
        <taxon>Bacillota</taxon>
        <taxon>Bacilli</taxon>
        <taxon>Bacillales</taxon>
        <taxon>Bacillaceae</taxon>
        <taxon>Lysinibacillus</taxon>
    </lineage>
</organism>
<dbReference type="AlphaFoldDB" id="A0A1E4QYH5"/>
<evidence type="ECO:0000313" key="2">
    <source>
        <dbReference type="Proteomes" id="UP000094784"/>
    </source>
</evidence>
<evidence type="ECO:0000313" key="1">
    <source>
        <dbReference type="EMBL" id="ODV53245.1"/>
    </source>
</evidence>